<keyword evidence="2" id="KW-0808">Transferase</keyword>
<dbReference type="Proteomes" id="UP000489961">
    <property type="component" value="Unassembled WGS sequence"/>
</dbReference>
<gene>
    <name evidence="2" type="primary">cmoA</name>
    <name evidence="2" type="ORF">SFB21_1458</name>
</gene>
<dbReference type="EC" id="2.1.1.-" evidence="2"/>
<evidence type="ECO:0000313" key="2">
    <source>
        <dbReference type="EMBL" id="CAB1214148.1"/>
    </source>
</evidence>
<dbReference type="RefSeq" id="WP_174559375.1">
    <property type="nucleotide sequence ID" value="NZ_CADDTS010000025.1"/>
</dbReference>
<dbReference type="SUPFAM" id="SSF53335">
    <property type="entry name" value="S-adenosyl-L-methionine-dependent methyltransferases"/>
    <property type="match status" value="1"/>
</dbReference>
<proteinExistence type="predicted"/>
<protein>
    <submittedName>
        <fullName evidence="2">tRNA (Cmo5U34)-methyltransferase</fullName>
        <ecNumber evidence="2">2.1.1.-</ecNumber>
    </submittedName>
</protein>
<name>A0A811GC22_9GAMM</name>
<dbReference type="EMBL" id="CADDTS010000025">
    <property type="protein sequence ID" value="CAB1214148.1"/>
    <property type="molecule type" value="Genomic_DNA"/>
</dbReference>
<comment type="caution">
    <text evidence="2">The sequence shown here is derived from an EMBL/GenBank/DDBJ whole genome shotgun (WGS) entry which is preliminary data.</text>
</comment>
<dbReference type="Pfam" id="PF08242">
    <property type="entry name" value="Methyltransf_12"/>
    <property type="match status" value="1"/>
</dbReference>
<reference evidence="2 3" key="1">
    <citation type="submission" date="2020-02" db="EMBL/GenBank/DDBJ databases">
        <authorList>
            <person name="Chaudhuri R."/>
        </authorList>
    </citation>
    <scope>NUCLEOTIDE SEQUENCE [LARGE SCALE GENOMIC DNA]</scope>
    <source>
        <strain evidence="2">SFB21</strain>
    </source>
</reference>
<dbReference type="AlphaFoldDB" id="A0A811GC22"/>
<sequence>MAKDFESVYVVDGYDLHIRKLIPGYDLVHQQIKALLKTYVDEYAHVLIIGCGTGHELGYLLELFPNWTFTATELSETMLEKSKQHIHSLNASQRVEFVLGNVDQLQAGQSYDAVLSVLVTHFVNYADKPHFLKGIYSRLKTQGLFITFDLTKINSAQELEVLKFVCEANGLTTAQAAAMADRLDEDFYPLSEQETLQLLQHCGFNMVQRFSQILAYQGYIAFKDKNIER</sequence>
<dbReference type="InterPro" id="IPR013217">
    <property type="entry name" value="Methyltransf_12"/>
</dbReference>
<dbReference type="PANTHER" id="PTHR43861:SF6">
    <property type="entry name" value="METHYLTRANSFERASE TYPE 11"/>
    <property type="match status" value="1"/>
</dbReference>
<dbReference type="GO" id="GO:0032259">
    <property type="term" value="P:methylation"/>
    <property type="evidence" value="ECO:0007669"/>
    <property type="project" value="UniProtKB-KW"/>
</dbReference>
<feature type="domain" description="Methyltransferase type 12" evidence="1">
    <location>
        <begin position="47"/>
        <end position="145"/>
    </location>
</feature>
<dbReference type="CDD" id="cd02440">
    <property type="entry name" value="AdoMet_MTases"/>
    <property type="match status" value="1"/>
</dbReference>
<dbReference type="GO" id="GO:0008168">
    <property type="term" value="F:methyltransferase activity"/>
    <property type="evidence" value="ECO:0007669"/>
    <property type="project" value="UniProtKB-KW"/>
</dbReference>
<accession>A0A811GC22</accession>
<dbReference type="Gene3D" id="3.40.50.150">
    <property type="entry name" value="Vaccinia Virus protein VP39"/>
    <property type="match status" value="1"/>
</dbReference>
<evidence type="ECO:0000259" key="1">
    <source>
        <dbReference type="Pfam" id="PF08242"/>
    </source>
</evidence>
<dbReference type="InterPro" id="IPR029063">
    <property type="entry name" value="SAM-dependent_MTases_sf"/>
</dbReference>
<evidence type="ECO:0000313" key="3">
    <source>
        <dbReference type="Proteomes" id="UP000489961"/>
    </source>
</evidence>
<dbReference type="PANTHER" id="PTHR43861">
    <property type="entry name" value="TRANS-ACONITATE 2-METHYLTRANSFERASE-RELATED"/>
    <property type="match status" value="1"/>
</dbReference>
<keyword evidence="2" id="KW-0489">Methyltransferase</keyword>
<organism evidence="2 3">
    <name type="scientific">Acinetobacter bouvetii</name>
    <dbReference type="NCBI Taxonomy" id="202951"/>
    <lineage>
        <taxon>Bacteria</taxon>
        <taxon>Pseudomonadati</taxon>
        <taxon>Pseudomonadota</taxon>
        <taxon>Gammaproteobacteria</taxon>
        <taxon>Moraxellales</taxon>
        <taxon>Moraxellaceae</taxon>
        <taxon>Acinetobacter</taxon>
    </lineage>
</organism>